<proteinExistence type="predicted"/>
<name>A0A6A6B5K2_9PEZI</name>
<organism evidence="2 3">
    <name type="scientific">Aplosporella prunicola CBS 121167</name>
    <dbReference type="NCBI Taxonomy" id="1176127"/>
    <lineage>
        <taxon>Eukaryota</taxon>
        <taxon>Fungi</taxon>
        <taxon>Dikarya</taxon>
        <taxon>Ascomycota</taxon>
        <taxon>Pezizomycotina</taxon>
        <taxon>Dothideomycetes</taxon>
        <taxon>Dothideomycetes incertae sedis</taxon>
        <taxon>Botryosphaeriales</taxon>
        <taxon>Aplosporellaceae</taxon>
        <taxon>Aplosporella</taxon>
    </lineage>
</organism>
<evidence type="ECO:0000259" key="1">
    <source>
        <dbReference type="Pfam" id="PF24864"/>
    </source>
</evidence>
<protein>
    <recommendedName>
        <fullName evidence="1">DUF7730 domain-containing protein</fullName>
    </recommendedName>
</protein>
<sequence length="301" mass="34125">MAMFQTPHHQSSSSLLRLPYDVRVIIWEAALGNRCIHMSGRKNLGQNMQPPVYAFGHFVCALAKEGACHACASFAESFNKFRFIAAGNLGDTSHVSESVALLQTCRLIYHEATGFLYGTNTFQFKTPKSLNLFYNMLSRPRWDSIHSLHMHWRFPGGDSEQLQAKLVRFLAHYDASGESLDFLRGDLRDRFPDDWIFACSAIARMHNLRDFGLCIVLPSWIMARAPEMVSLLRPLQALETKETWTLGLKIDDANGNTLQQSLRDAGFRCRIARIVNLRDAPEWKTRRGAGKCCVQVPLHPL</sequence>
<evidence type="ECO:0000313" key="2">
    <source>
        <dbReference type="EMBL" id="KAF2138703.1"/>
    </source>
</evidence>
<reference evidence="2" key="1">
    <citation type="journal article" date="2020" name="Stud. Mycol.">
        <title>101 Dothideomycetes genomes: a test case for predicting lifestyles and emergence of pathogens.</title>
        <authorList>
            <person name="Haridas S."/>
            <person name="Albert R."/>
            <person name="Binder M."/>
            <person name="Bloem J."/>
            <person name="Labutti K."/>
            <person name="Salamov A."/>
            <person name="Andreopoulos B."/>
            <person name="Baker S."/>
            <person name="Barry K."/>
            <person name="Bills G."/>
            <person name="Bluhm B."/>
            <person name="Cannon C."/>
            <person name="Castanera R."/>
            <person name="Culley D."/>
            <person name="Daum C."/>
            <person name="Ezra D."/>
            <person name="Gonzalez J."/>
            <person name="Henrissat B."/>
            <person name="Kuo A."/>
            <person name="Liang C."/>
            <person name="Lipzen A."/>
            <person name="Lutzoni F."/>
            <person name="Magnuson J."/>
            <person name="Mondo S."/>
            <person name="Nolan M."/>
            <person name="Ohm R."/>
            <person name="Pangilinan J."/>
            <person name="Park H.-J."/>
            <person name="Ramirez L."/>
            <person name="Alfaro M."/>
            <person name="Sun H."/>
            <person name="Tritt A."/>
            <person name="Yoshinaga Y."/>
            <person name="Zwiers L.-H."/>
            <person name="Turgeon B."/>
            <person name="Goodwin S."/>
            <person name="Spatafora J."/>
            <person name="Crous P."/>
            <person name="Grigoriev I."/>
        </authorList>
    </citation>
    <scope>NUCLEOTIDE SEQUENCE</scope>
    <source>
        <strain evidence="2">CBS 121167</strain>
    </source>
</reference>
<keyword evidence="3" id="KW-1185">Reference proteome</keyword>
<evidence type="ECO:0000313" key="3">
    <source>
        <dbReference type="Proteomes" id="UP000799438"/>
    </source>
</evidence>
<dbReference type="GeneID" id="54301849"/>
<dbReference type="RefSeq" id="XP_033394416.1">
    <property type="nucleotide sequence ID" value="XM_033544353.1"/>
</dbReference>
<dbReference type="AlphaFoldDB" id="A0A6A6B5K2"/>
<feature type="domain" description="DUF7730" evidence="1">
    <location>
        <begin position="8"/>
        <end position="248"/>
    </location>
</feature>
<dbReference type="Pfam" id="PF24864">
    <property type="entry name" value="DUF7730"/>
    <property type="match status" value="1"/>
</dbReference>
<dbReference type="OrthoDB" id="4757095at2759"/>
<gene>
    <name evidence="2" type="ORF">K452DRAFT_320835</name>
</gene>
<accession>A0A6A6B5K2</accession>
<dbReference type="PANTHER" id="PTHR38790">
    <property type="entry name" value="2EXR DOMAIN-CONTAINING PROTEIN-RELATED"/>
    <property type="match status" value="1"/>
</dbReference>
<dbReference type="Proteomes" id="UP000799438">
    <property type="component" value="Unassembled WGS sequence"/>
</dbReference>
<dbReference type="InterPro" id="IPR056632">
    <property type="entry name" value="DUF7730"/>
</dbReference>
<dbReference type="EMBL" id="ML995495">
    <property type="protein sequence ID" value="KAF2138703.1"/>
    <property type="molecule type" value="Genomic_DNA"/>
</dbReference>